<dbReference type="EMBL" id="FPCA01000003">
    <property type="protein sequence ID" value="SFU85373.1"/>
    <property type="molecule type" value="Genomic_DNA"/>
</dbReference>
<dbReference type="RefSeq" id="WP_139237178.1">
    <property type="nucleotide sequence ID" value="NZ_BMXC01000003.1"/>
</dbReference>
<organism evidence="1 2">
    <name type="scientific">Pontibacter akesuensis</name>
    <dbReference type="NCBI Taxonomy" id="388950"/>
    <lineage>
        <taxon>Bacteria</taxon>
        <taxon>Pseudomonadati</taxon>
        <taxon>Bacteroidota</taxon>
        <taxon>Cytophagia</taxon>
        <taxon>Cytophagales</taxon>
        <taxon>Hymenobacteraceae</taxon>
        <taxon>Pontibacter</taxon>
    </lineage>
</organism>
<dbReference type="AlphaFoldDB" id="A0A1I7JJN4"/>
<evidence type="ECO:0000313" key="2">
    <source>
        <dbReference type="Proteomes" id="UP000182491"/>
    </source>
</evidence>
<gene>
    <name evidence="1" type="ORF">SAMN04487941_2949</name>
</gene>
<dbReference type="STRING" id="388950.GCA_001611675_02116"/>
<evidence type="ECO:0000313" key="1">
    <source>
        <dbReference type="EMBL" id="SFU85373.1"/>
    </source>
</evidence>
<name>A0A1I7JJN4_9BACT</name>
<keyword evidence="2" id="KW-1185">Reference proteome</keyword>
<proteinExistence type="predicted"/>
<evidence type="ECO:0008006" key="3">
    <source>
        <dbReference type="Google" id="ProtNLM"/>
    </source>
</evidence>
<accession>A0A1I7JJN4</accession>
<sequence>MRYVLYLLLVLSIAACGKEEEALPCLTATVVGPAECGEGTVIEVYSGEARQQDAIAGCDFAPVRMYTVNNLPENLQAPGITFTCQLAEPEKNQEGRICQAVYMVYEAATIKRLCSVPERATLED</sequence>
<protein>
    <recommendedName>
        <fullName evidence="3">Lipoprotein</fullName>
    </recommendedName>
</protein>
<dbReference type="PROSITE" id="PS51257">
    <property type="entry name" value="PROKAR_LIPOPROTEIN"/>
    <property type="match status" value="1"/>
</dbReference>
<reference evidence="2" key="1">
    <citation type="submission" date="2016-10" db="EMBL/GenBank/DDBJ databases">
        <authorList>
            <person name="Varghese N."/>
        </authorList>
    </citation>
    <scope>NUCLEOTIDE SEQUENCE [LARGE SCALE GENOMIC DNA]</scope>
    <source>
        <strain evidence="2">DSM 18820</strain>
    </source>
</reference>
<dbReference type="Proteomes" id="UP000182491">
    <property type="component" value="Unassembled WGS sequence"/>
</dbReference>